<reference evidence="3 4" key="1">
    <citation type="journal article" date="2020" name="Nature">
        <title>Bacterial chemolithoautotrophy via manganese oxidation.</title>
        <authorList>
            <person name="Yu H."/>
            <person name="Leadbetter J.R."/>
        </authorList>
    </citation>
    <scope>NUCLEOTIDE SEQUENCE [LARGE SCALE GENOMIC DNA]</scope>
    <source>
        <strain evidence="3 4">Mn-1</strain>
    </source>
</reference>
<gene>
    <name evidence="3" type="ORF">MNODULE_22755</name>
</gene>
<keyword evidence="1" id="KW-0732">Signal</keyword>
<dbReference type="InterPro" id="IPR048433">
    <property type="entry name" value="YNCE-like_beta-prop"/>
</dbReference>
<keyword evidence="4" id="KW-1185">Reference proteome</keyword>
<comment type="caution">
    <text evidence="3">The sequence shown here is derived from an EMBL/GenBank/DDBJ whole genome shotgun (WGS) entry which is preliminary data.</text>
</comment>
<sequence>MGGKLMLKKCFWILIGSILILFSGFSRAWADEQKNAPLDLASYDPKTLVFVANRDSSDIAVIDTQTDQVVRRIALGKYANPHMAMLSHNGKKLLVSATGRDRFLVVDLATEAIERTIETGQAPEHFAITMDDRFAYVGNMEDSTVSVIDLKEGKEVRRLKDFFEPHGFSVLPGDNKVYVSNFGAHEVRSVEIPSQQLAKRLAIGNVHRAAIRDPERYQSELKGIANPTPTIDGRFIYAADGDAGVVGIIDTETDRVIKTLKVGEAPWRAYSSPDGRFMMVPNNGDQTISVIDVKSQEVVTTLQGGAGMTGVNFTQGGKKAYVISGAEGAVFVYDMATFKRVNRLKLGANLALETGATTVDGLKVYVASSTDDSVYVIDSNTDQVKRIPNVGRFPWGVIILGAASPNYCH</sequence>
<dbReference type="InterPro" id="IPR051200">
    <property type="entry name" value="Host-pathogen_enzymatic-act"/>
</dbReference>
<dbReference type="Gene3D" id="2.130.10.10">
    <property type="entry name" value="YVTN repeat-like/Quinoprotein amine dehydrogenase"/>
    <property type="match status" value="2"/>
</dbReference>
<dbReference type="NCBIfam" id="TIGR02276">
    <property type="entry name" value="beta_rpt_yvtn"/>
    <property type="match status" value="3"/>
</dbReference>
<evidence type="ECO:0000313" key="4">
    <source>
        <dbReference type="Proteomes" id="UP000534783"/>
    </source>
</evidence>
<dbReference type="Pfam" id="PF21783">
    <property type="entry name" value="YNCE"/>
    <property type="match status" value="2"/>
</dbReference>
<dbReference type="SUPFAM" id="SSF51004">
    <property type="entry name" value="C-terminal (heme d1) domain of cytochrome cd1-nitrite reductase"/>
    <property type="match status" value="1"/>
</dbReference>
<dbReference type="AlphaFoldDB" id="A0A7X6IDL4"/>
<dbReference type="InterPro" id="IPR011964">
    <property type="entry name" value="YVTN_b-propeller_repeat"/>
</dbReference>
<name>A0A7X6IDL4_9BACT</name>
<accession>A0A7X6IDL4</accession>
<evidence type="ECO:0000313" key="3">
    <source>
        <dbReference type="EMBL" id="NKE73585.1"/>
    </source>
</evidence>
<dbReference type="Proteomes" id="UP000534783">
    <property type="component" value="Unassembled WGS sequence"/>
</dbReference>
<dbReference type="PANTHER" id="PTHR47197:SF3">
    <property type="entry name" value="DIHYDRO-HEME D1 DEHYDROGENASE"/>
    <property type="match status" value="1"/>
</dbReference>
<protein>
    <submittedName>
        <fullName evidence="3">Beta-propeller fold lactonase family protein</fullName>
    </submittedName>
</protein>
<evidence type="ECO:0000259" key="2">
    <source>
        <dbReference type="Pfam" id="PF21783"/>
    </source>
</evidence>
<organism evidence="3 4">
    <name type="scientific">Candidatus Manganitrophus noduliformans</name>
    <dbReference type="NCBI Taxonomy" id="2606439"/>
    <lineage>
        <taxon>Bacteria</taxon>
        <taxon>Pseudomonadati</taxon>
        <taxon>Nitrospirota</taxon>
        <taxon>Nitrospiria</taxon>
        <taxon>Candidatus Troglogloeales</taxon>
        <taxon>Candidatus Manganitrophaceae</taxon>
        <taxon>Candidatus Manganitrophus</taxon>
    </lineage>
</organism>
<feature type="domain" description="YNCE-like beta-propeller" evidence="2">
    <location>
        <begin position="42"/>
        <end position="192"/>
    </location>
</feature>
<evidence type="ECO:0000256" key="1">
    <source>
        <dbReference type="ARBA" id="ARBA00022729"/>
    </source>
</evidence>
<feature type="domain" description="YNCE-like beta-propeller" evidence="2">
    <location>
        <begin position="242"/>
        <end position="403"/>
    </location>
</feature>
<dbReference type="InterPro" id="IPR011048">
    <property type="entry name" value="Haem_d1_sf"/>
</dbReference>
<dbReference type="EMBL" id="VTOW01000008">
    <property type="protein sequence ID" value="NKE73585.1"/>
    <property type="molecule type" value="Genomic_DNA"/>
</dbReference>
<proteinExistence type="predicted"/>
<dbReference type="PANTHER" id="PTHR47197">
    <property type="entry name" value="PROTEIN NIRF"/>
    <property type="match status" value="1"/>
</dbReference>
<dbReference type="InterPro" id="IPR015943">
    <property type="entry name" value="WD40/YVTN_repeat-like_dom_sf"/>
</dbReference>